<reference evidence="5 6" key="1">
    <citation type="submission" date="2024-10" db="EMBL/GenBank/DDBJ databases">
        <title>The Natural Products Discovery Center: Release of the First 8490 Sequenced Strains for Exploring Actinobacteria Biosynthetic Diversity.</title>
        <authorList>
            <person name="Kalkreuter E."/>
            <person name="Kautsar S.A."/>
            <person name="Yang D."/>
            <person name="Bader C.D."/>
            <person name="Teijaro C.N."/>
            <person name="Fluegel L."/>
            <person name="Davis C.M."/>
            <person name="Simpson J.R."/>
            <person name="Lauterbach L."/>
            <person name="Steele A.D."/>
            <person name="Gui C."/>
            <person name="Meng S."/>
            <person name="Li G."/>
            <person name="Viehrig K."/>
            <person name="Ye F."/>
            <person name="Su P."/>
            <person name="Kiefer A.F."/>
            <person name="Nichols A."/>
            <person name="Cepeda A.J."/>
            <person name="Yan W."/>
            <person name="Fan B."/>
            <person name="Jiang Y."/>
            <person name="Adhikari A."/>
            <person name="Zheng C.-J."/>
            <person name="Schuster L."/>
            <person name="Cowan T.M."/>
            <person name="Smanski M.J."/>
            <person name="Chevrette M.G."/>
            <person name="De Carvalho L.P.S."/>
            <person name="Shen B."/>
        </authorList>
    </citation>
    <scope>NUCLEOTIDE SEQUENCE [LARGE SCALE GENOMIC DNA]</scope>
    <source>
        <strain evidence="5 6">NPDC019377</strain>
    </source>
</reference>
<keyword evidence="1" id="KW-0805">Transcription regulation</keyword>
<evidence type="ECO:0000256" key="1">
    <source>
        <dbReference type="ARBA" id="ARBA00023015"/>
    </source>
</evidence>
<keyword evidence="6" id="KW-1185">Reference proteome</keyword>
<dbReference type="SUPFAM" id="SSF46785">
    <property type="entry name" value="Winged helix' DNA-binding domain"/>
    <property type="match status" value="1"/>
</dbReference>
<dbReference type="EMBL" id="JBIRYL010000009">
    <property type="protein sequence ID" value="MFI2232768.1"/>
    <property type="molecule type" value="Genomic_DNA"/>
</dbReference>
<dbReference type="PANTHER" id="PTHR33164">
    <property type="entry name" value="TRANSCRIPTIONAL REGULATOR, MARR FAMILY"/>
    <property type="match status" value="1"/>
</dbReference>
<evidence type="ECO:0000259" key="4">
    <source>
        <dbReference type="PROSITE" id="PS50995"/>
    </source>
</evidence>
<proteinExistence type="predicted"/>
<keyword evidence="3" id="KW-0804">Transcription</keyword>
<dbReference type="InterPro" id="IPR036388">
    <property type="entry name" value="WH-like_DNA-bd_sf"/>
</dbReference>
<dbReference type="PROSITE" id="PS50995">
    <property type="entry name" value="HTH_MARR_2"/>
    <property type="match status" value="1"/>
</dbReference>
<dbReference type="Pfam" id="PF12802">
    <property type="entry name" value="MarR_2"/>
    <property type="match status" value="1"/>
</dbReference>
<evidence type="ECO:0000256" key="2">
    <source>
        <dbReference type="ARBA" id="ARBA00023125"/>
    </source>
</evidence>
<comment type="caution">
    <text evidence="5">The sequence shown here is derived from an EMBL/GenBank/DDBJ whole genome shotgun (WGS) entry which is preliminary data.</text>
</comment>
<dbReference type="PRINTS" id="PR00598">
    <property type="entry name" value="HTHMARR"/>
</dbReference>
<keyword evidence="2" id="KW-0238">DNA-binding</keyword>
<dbReference type="InterPro" id="IPR000835">
    <property type="entry name" value="HTH_MarR-typ"/>
</dbReference>
<protein>
    <submittedName>
        <fullName evidence="5">MarR family winged helix-turn-helix transcriptional regulator</fullName>
    </submittedName>
</protein>
<dbReference type="SMART" id="SM00347">
    <property type="entry name" value="HTH_MARR"/>
    <property type="match status" value="1"/>
</dbReference>
<organism evidence="5 6">
    <name type="scientific">Nocardia testacea</name>
    <dbReference type="NCBI Taxonomy" id="248551"/>
    <lineage>
        <taxon>Bacteria</taxon>
        <taxon>Bacillati</taxon>
        <taxon>Actinomycetota</taxon>
        <taxon>Actinomycetes</taxon>
        <taxon>Mycobacteriales</taxon>
        <taxon>Nocardiaceae</taxon>
        <taxon>Nocardia</taxon>
    </lineage>
</organism>
<dbReference type="PANTHER" id="PTHR33164:SF64">
    <property type="entry name" value="TRANSCRIPTIONAL REGULATOR SLYA"/>
    <property type="match status" value="1"/>
</dbReference>
<evidence type="ECO:0000313" key="5">
    <source>
        <dbReference type="EMBL" id="MFI2232768.1"/>
    </source>
</evidence>
<sequence length="156" mass="16835">MKIAHEDVPGRLRSLPTRLINQTALLADRATEQALADTGSRRYHYAVLTTLREAGAASQAELGRRTGIDRSDMVAVLNELVARGFADRAADPGDRRRNIVTLTASGSAHLDDLDRRLDRAQDELLAGLSAAERRTLVGLLTRILDAHTAATTRGGA</sequence>
<dbReference type="Gene3D" id="1.10.10.10">
    <property type="entry name" value="Winged helix-like DNA-binding domain superfamily/Winged helix DNA-binding domain"/>
    <property type="match status" value="1"/>
</dbReference>
<evidence type="ECO:0000313" key="6">
    <source>
        <dbReference type="Proteomes" id="UP001611494"/>
    </source>
</evidence>
<accession>A0ABW7W1U0</accession>
<name>A0ABW7W1U0_9NOCA</name>
<dbReference type="InterPro" id="IPR039422">
    <property type="entry name" value="MarR/SlyA-like"/>
</dbReference>
<gene>
    <name evidence="5" type="ORF">ACH49Z_23225</name>
</gene>
<evidence type="ECO:0000256" key="3">
    <source>
        <dbReference type="ARBA" id="ARBA00023163"/>
    </source>
</evidence>
<feature type="domain" description="HTH marR-type" evidence="4">
    <location>
        <begin position="13"/>
        <end position="145"/>
    </location>
</feature>
<dbReference type="RefSeq" id="WP_039823828.1">
    <property type="nucleotide sequence ID" value="NZ_JBFAAV010000008.1"/>
</dbReference>
<dbReference type="InterPro" id="IPR036390">
    <property type="entry name" value="WH_DNA-bd_sf"/>
</dbReference>
<dbReference type="Proteomes" id="UP001611494">
    <property type="component" value="Unassembled WGS sequence"/>
</dbReference>